<feature type="transmembrane region" description="Helical" evidence="9">
    <location>
        <begin position="161"/>
        <end position="181"/>
    </location>
</feature>
<keyword evidence="4" id="KW-0547">Nucleotide-binding</keyword>
<gene>
    <name evidence="12" type="ORF">BOVATA_027450</name>
</gene>
<feature type="compositionally biased region" description="Polar residues" evidence="8">
    <location>
        <begin position="219"/>
        <end position="240"/>
    </location>
</feature>
<feature type="domain" description="ABC transporter" evidence="10">
    <location>
        <begin position="575"/>
        <end position="816"/>
    </location>
</feature>
<feature type="domain" description="ABC transmembrane type-1" evidence="11">
    <location>
        <begin position="1012"/>
        <end position="1170"/>
    </location>
</feature>
<evidence type="ECO:0000313" key="13">
    <source>
        <dbReference type="Proteomes" id="UP000236319"/>
    </source>
</evidence>
<dbReference type="GO" id="GO:0016020">
    <property type="term" value="C:membrane"/>
    <property type="evidence" value="ECO:0007669"/>
    <property type="project" value="UniProtKB-SubCell"/>
</dbReference>
<keyword evidence="3 9" id="KW-0812">Transmembrane</keyword>
<dbReference type="PANTHER" id="PTHR24223:SF399">
    <property type="entry name" value="ABC TRANSPORTER ATNG"/>
    <property type="match status" value="1"/>
</dbReference>
<evidence type="ECO:0000256" key="8">
    <source>
        <dbReference type="SAM" id="MobiDB-lite"/>
    </source>
</evidence>
<dbReference type="Gene3D" id="1.20.1560.10">
    <property type="entry name" value="ABC transporter type 1, transmembrane domain"/>
    <property type="match status" value="2"/>
</dbReference>
<evidence type="ECO:0000256" key="1">
    <source>
        <dbReference type="ARBA" id="ARBA00004370"/>
    </source>
</evidence>
<keyword evidence="7 9" id="KW-0472">Membrane</keyword>
<dbReference type="RefSeq" id="XP_028867495.1">
    <property type="nucleotide sequence ID" value="XM_029011662.1"/>
</dbReference>
<feature type="region of interest" description="Disordered" evidence="8">
    <location>
        <begin position="857"/>
        <end position="886"/>
    </location>
</feature>
<feature type="domain" description="ABC transporter" evidence="10">
    <location>
        <begin position="1284"/>
        <end position="1566"/>
    </location>
</feature>
<evidence type="ECO:0000259" key="10">
    <source>
        <dbReference type="PROSITE" id="PS50893"/>
    </source>
</evidence>
<feature type="transmembrane region" description="Helical" evidence="9">
    <location>
        <begin position="124"/>
        <end position="149"/>
    </location>
</feature>
<dbReference type="GeneID" id="39875022"/>
<dbReference type="EMBL" id="BDSA01000003">
    <property type="protein sequence ID" value="GBE61252.1"/>
    <property type="molecule type" value="Genomic_DNA"/>
</dbReference>
<evidence type="ECO:0000256" key="5">
    <source>
        <dbReference type="ARBA" id="ARBA00022840"/>
    </source>
</evidence>
<feature type="transmembrane region" description="Helical" evidence="9">
    <location>
        <begin position="383"/>
        <end position="402"/>
    </location>
</feature>
<feature type="region of interest" description="Disordered" evidence="8">
    <location>
        <begin position="219"/>
        <end position="246"/>
    </location>
</feature>
<dbReference type="GO" id="GO:0016887">
    <property type="term" value="F:ATP hydrolysis activity"/>
    <property type="evidence" value="ECO:0007669"/>
    <property type="project" value="InterPro"/>
</dbReference>
<evidence type="ECO:0000256" key="7">
    <source>
        <dbReference type="ARBA" id="ARBA00023136"/>
    </source>
</evidence>
<dbReference type="Pfam" id="PF00664">
    <property type="entry name" value="ABC_membrane"/>
    <property type="match status" value="1"/>
</dbReference>
<keyword evidence="13" id="KW-1185">Reference proteome</keyword>
<proteinExistence type="predicted"/>
<dbReference type="PROSITE" id="PS50929">
    <property type="entry name" value="ABC_TM1F"/>
    <property type="match status" value="1"/>
</dbReference>
<sequence length="1576" mass="175259">MEQNDVAGAQPRWYEYLFFWRPYSVMKRVKYGDFTAEKGYGNYSDSRGMKFFSFGWITKWVGLVAYGNLHYDKYPGLPASDFDTFASTELSLYLIEGRSNPRGPLFTKVMGNLRWGLLRVFRHALAYLLFLTVMKDATELLVICLMKMVVGGVTLNSTSAIVSYVLTTAAIASAIALDAFVEAYHHFYYRRMSLRVEITLQMLLYGKLLSRDRQLAMRQNGNVTPHGSPVRNDSQVTGGSSRSGGEMDATEEVNILNLALFDVDEISNGIVRMIDLINVPIKVCMLSIWLYSEIGWSAVQSLGIIGAMTVLMLLSECQCASLLKEYVKRVDLRLFKTQVVLEDLRNLRLVKWVGYAMDSVMGSRLHELQSCLKRAYLSSLSSWVGIVAPNVMALFIFVMSSINNSPVLRGLNLDKSQALPLLHALSYFIRPLRKLPSDINDHMEASISCRRFEDFVYRKVLDTHVPTPYDKFSERVPESNSDCQHPYKVDISTLHAGGSPNAFSIAMRKVMSRVPRWMMPKRSVASKLGLSRSLTPFNVGIDNFSWSFVRSRDSISLDSELLRDSFMGVNYPHVVQFSNAFFGWTSVPILSNINLTLRTNEVTFLVGPPGSGKTSLLSAILGDLQLLSGSVCVVPWEVNLPIGYVSQEPWIPLGTVRECILFGHSMDNMLYNRVVNAVGLDTDIASWDMGDLRVLDEGGQNLSTGQRVRISLARCIYNQMMHSNNVHAASYNLYCLDDPFAVLDPALAVNIFISLFGPSGLIAGASVIIVIQEGFIHTLRSSGVNLSAMKFFVYQIDGPTSEPQLETLDEFESRQVLNEMGDNSDLQSADSFDELATISALNTMDALDISGAIDDLDDGSNEIKPDAVSGDDSKPPPTQLGDNNQTRGALKWSNFMWLFNHIGMSTVVTMLTVSFITVCMSIFSDQVVRSWGAIVDTHRCVIPGATPNMNMDQMMLETQEYDATMRMKLNHYYLFVLSNSLIVVLFMCIIFMEPLGTFQAARSVYESALGGVLRSPLSVFSTMRIGTINNRLSTDQTYVDYNCFTRFSSTASTLMYSTISIIMICILNWWSGAMLPIVLFLTFIIVIRDYLPMCRENMRTTLGTRAALCTLISQTVTGASVIRSARREGVAMAQFLRYLDAYERTKFFHACAVAWGNVRIRLLGFPLILANVLSPLVNLMIQPPLECGTAMDVHVSTALMYSLKVSRSLKAVIAMMVDVSNIMCACQRLQDMSKLGPEYDHKFEQMRLAVKSRCAQSGRKCSVFQPERTSNEGPAMFQLTRTGVELRNVVVDYTFIPPVKGAPGTAGAGDDTPQPVISYKRLSLSCPFLSFPPGQHVGIVGRTGSGKSTLLSALAGAVNLVRGTIELDGANIESLSADESCTAIGNIPHNPPLLVHWTVRDYVDPKHEWEDVAIWEALYTCSAGAFVRSLPGPNPLDVVLKKSWSNKCKGNKEELDTSGTPSVVILDVHLQYLSLARLWLYKRELRMLLVDEASVVGPSEGQSFQPIHELLHRLFRNCNVFLVAHNADSLQLCDRILVLDSGRVVGECQASEVSNQRDLAARCRQFARGANPPSDE</sequence>
<name>A0A2H6KE31_9APIC</name>
<dbReference type="GO" id="GO:0140359">
    <property type="term" value="F:ABC-type transporter activity"/>
    <property type="evidence" value="ECO:0007669"/>
    <property type="project" value="InterPro"/>
</dbReference>
<dbReference type="InterPro" id="IPR011527">
    <property type="entry name" value="ABC1_TM_dom"/>
</dbReference>
<dbReference type="PANTHER" id="PTHR24223">
    <property type="entry name" value="ATP-BINDING CASSETTE SUB-FAMILY C"/>
    <property type="match status" value="1"/>
</dbReference>
<feature type="transmembrane region" description="Helical" evidence="9">
    <location>
        <begin position="897"/>
        <end position="923"/>
    </location>
</feature>
<feature type="transmembrane region" description="Helical" evidence="9">
    <location>
        <begin position="1054"/>
        <end position="1087"/>
    </location>
</feature>
<dbReference type="InterPro" id="IPR050173">
    <property type="entry name" value="ABC_transporter_C-like"/>
</dbReference>
<dbReference type="InterPro" id="IPR003439">
    <property type="entry name" value="ABC_transporter-like_ATP-bd"/>
</dbReference>
<reference evidence="12 13" key="1">
    <citation type="journal article" date="2017" name="BMC Genomics">
        <title>Whole-genome assembly of Babesia ovata and comparative genomics between closely related pathogens.</title>
        <authorList>
            <person name="Yamagishi J."/>
            <person name="Asada M."/>
            <person name="Hakimi H."/>
            <person name="Tanaka T.Q."/>
            <person name="Sugimoto C."/>
            <person name="Kawazu S."/>
        </authorList>
    </citation>
    <scope>NUCLEOTIDE SEQUENCE [LARGE SCALE GENOMIC DNA]</scope>
    <source>
        <strain evidence="12 13">Miyake</strain>
    </source>
</reference>
<dbReference type="VEuPathDB" id="PiroplasmaDB:BOVATA_027450"/>
<dbReference type="Gene3D" id="3.40.50.300">
    <property type="entry name" value="P-loop containing nucleotide triphosphate hydrolases"/>
    <property type="match status" value="2"/>
</dbReference>
<dbReference type="Proteomes" id="UP000236319">
    <property type="component" value="Unassembled WGS sequence"/>
</dbReference>
<dbReference type="OrthoDB" id="4865934at2759"/>
<dbReference type="GO" id="GO:0005524">
    <property type="term" value="F:ATP binding"/>
    <property type="evidence" value="ECO:0007669"/>
    <property type="project" value="UniProtKB-KW"/>
</dbReference>
<keyword evidence="5 12" id="KW-0067">ATP-binding</keyword>
<keyword evidence="2" id="KW-0813">Transport</keyword>
<keyword evidence="6 9" id="KW-1133">Transmembrane helix</keyword>
<evidence type="ECO:0000256" key="4">
    <source>
        <dbReference type="ARBA" id="ARBA00022741"/>
    </source>
</evidence>
<comment type="caution">
    <text evidence="12">The sequence shown here is derived from an EMBL/GenBank/DDBJ whole genome shotgun (WGS) entry which is preliminary data.</text>
</comment>
<evidence type="ECO:0000256" key="9">
    <source>
        <dbReference type="SAM" id="Phobius"/>
    </source>
</evidence>
<dbReference type="SUPFAM" id="SSF90123">
    <property type="entry name" value="ABC transporter transmembrane region"/>
    <property type="match status" value="2"/>
</dbReference>
<comment type="subcellular location">
    <subcellularLocation>
        <location evidence="1">Membrane</location>
    </subcellularLocation>
</comment>
<protein>
    <submittedName>
        <fullName evidence="12">ABC ATP-binding domain containing protein</fullName>
    </submittedName>
</protein>
<dbReference type="InterPro" id="IPR003593">
    <property type="entry name" value="AAA+_ATPase"/>
</dbReference>
<evidence type="ECO:0000256" key="6">
    <source>
        <dbReference type="ARBA" id="ARBA00022989"/>
    </source>
</evidence>
<dbReference type="PROSITE" id="PS50893">
    <property type="entry name" value="ABC_TRANSPORTER_2"/>
    <property type="match status" value="2"/>
</dbReference>
<dbReference type="Pfam" id="PF00005">
    <property type="entry name" value="ABC_tran"/>
    <property type="match status" value="2"/>
</dbReference>
<feature type="transmembrane region" description="Helical" evidence="9">
    <location>
        <begin position="747"/>
        <end position="771"/>
    </location>
</feature>
<dbReference type="SMART" id="SM00382">
    <property type="entry name" value="AAA"/>
    <property type="match status" value="2"/>
</dbReference>
<evidence type="ECO:0000256" key="3">
    <source>
        <dbReference type="ARBA" id="ARBA00022692"/>
    </source>
</evidence>
<evidence type="ECO:0000259" key="11">
    <source>
        <dbReference type="PROSITE" id="PS50929"/>
    </source>
</evidence>
<dbReference type="InterPro" id="IPR036640">
    <property type="entry name" value="ABC1_TM_sf"/>
</dbReference>
<evidence type="ECO:0000313" key="12">
    <source>
        <dbReference type="EMBL" id="GBE61252.1"/>
    </source>
</evidence>
<organism evidence="12 13">
    <name type="scientific">Babesia ovata</name>
    <dbReference type="NCBI Taxonomy" id="189622"/>
    <lineage>
        <taxon>Eukaryota</taxon>
        <taxon>Sar</taxon>
        <taxon>Alveolata</taxon>
        <taxon>Apicomplexa</taxon>
        <taxon>Aconoidasida</taxon>
        <taxon>Piroplasmida</taxon>
        <taxon>Babesiidae</taxon>
        <taxon>Babesia</taxon>
    </lineage>
</organism>
<evidence type="ECO:0000256" key="2">
    <source>
        <dbReference type="ARBA" id="ARBA00022448"/>
    </source>
</evidence>
<dbReference type="SUPFAM" id="SSF52540">
    <property type="entry name" value="P-loop containing nucleoside triphosphate hydrolases"/>
    <property type="match status" value="2"/>
</dbReference>
<feature type="transmembrane region" description="Helical" evidence="9">
    <location>
        <begin position="972"/>
        <end position="992"/>
    </location>
</feature>
<dbReference type="InterPro" id="IPR027417">
    <property type="entry name" value="P-loop_NTPase"/>
</dbReference>
<accession>A0A2H6KE31</accession>